<evidence type="ECO:0000256" key="3">
    <source>
        <dbReference type="ARBA" id="ARBA00022568"/>
    </source>
</evidence>
<organism evidence="16 17">
    <name type="scientific">Penaeus vannamei</name>
    <name type="common">Whiteleg shrimp</name>
    <name type="synonym">Litopenaeus vannamei</name>
    <dbReference type="NCBI Taxonomy" id="6689"/>
    <lineage>
        <taxon>Eukaryota</taxon>
        <taxon>Metazoa</taxon>
        <taxon>Ecdysozoa</taxon>
        <taxon>Arthropoda</taxon>
        <taxon>Crustacea</taxon>
        <taxon>Multicrustacea</taxon>
        <taxon>Malacostraca</taxon>
        <taxon>Eumalacostraca</taxon>
        <taxon>Eucarida</taxon>
        <taxon>Decapoda</taxon>
        <taxon>Dendrobranchiata</taxon>
        <taxon>Penaeoidea</taxon>
        <taxon>Penaeidae</taxon>
        <taxon>Penaeus</taxon>
    </lineage>
</organism>
<keyword evidence="12" id="KW-0325">Glycoprotein</keyword>
<feature type="transmembrane region" description="Helical" evidence="14">
    <location>
        <begin position="405"/>
        <end position="427"/>
    </location>
</feature>
<dbReference type="STRING" id="6689.A0A423TUM4"/>
<keyword evidence="5 14" id="KW-0812">Transmembrane</keyword>
<dbReference type="FunFam" id="1.10.287.70:FF:000023">
    <property type="entry name" value="Voltage-dependent R-type calcium channel subunit alpha"/>
    <property type="match status" value="1"/>
</dbReference>
<gene>
    <name evidence="16" type="ORF">C7M84_001125</name>
</gene>
<feature type="transmembrane region" description="Helical" evidence="14">
    <location>
        <begin position="343"/>
        <end position="361"/>
    </location>
</feature>
<evidence type="ECO:0000256" key="1">
    <source>
        <dbReference type="ARBA" id="ARBA00004141"/>
    </source>
</evidence>
<feature type="transmembrane region" description="Helical" evidence="14">
    <location>
        <begin position="310"/>
        <end position="331"/>
    </location>
</feature>
<accession>A0A423TUM4</accession>
<comment type="caution">
    <text evidence="16">The sequence shown here is derived from an EMBL/GenBank/DDBJ whole genome shotgun (WGS) entry which is preliminary data.</text>
</comment>
<evidence type="ECO:0000256" key="6">
    <source>
        <dbReference type="ARBA" id="ARBA00022737"/>
    </source>
</evidence>
<feature type="domain" description="Ion transport" evidence="15">
    <location>
        <begin position="48"/>
        <end position="232"/>
    </location>
</feature>
<keyword evidence="6" id="KW-0677">Repeat</keyword>
<dbReference type="GO" id="GO:0005891">
    <property type="term" value="C:voltage-gated calcium channel complex"/>
    <property type="evidence" value="ECO:0007669"/>
    <property type="project" value="TreeGrafter"/>
</dbReference>
<evidence type="ECO:0000256" key="11">
    <source>
        <dbReference type="ARBA" id="ARBA00023136"/>
    </source>
</evidence>
<feature type="domain" description="Ion transport" evidence="15">
    <location>
        <begin position="279"/>
        <end position="528"/>
    </location>
</feature>
<feature type="transmembrane region" description="Helical" evidence="14">
    <location>
        <begin position="492"/>
        <end position="518"/>
    </location>
</feature>
<dbReference type="InterPro" id="IPR050599">
    <property type="entry name" value="VDCC_alpha-1_subunit"/>
</dbReference>
<evidence type="ECO:0000256" key="7">
    <source>
        <dbReference type="ARBA" id="ARBA00022837"/>
    </source>
</evidence>
<dbReference type="EMBL" id="QCYY01001148">
    <property type="protein sequence ID" value="ROT80158.1"/>
    <property type="molecule type" value="Genomic_DNA"/>
</dbReference>
<keyword evidence="4" id="KW-0107">Calcium channel</keyword>
<dbReference type="AlphaFoldDB" id="A0A423TUM4"/>
<keyword evidence="17" id="KW-1185">Reference proteome</keyword>
<evidence type="ECO:0000256" key="9">
    <source>
        <dbReference type="ARBA" id="ARBA00022989"/>
    </source>
</evidence>
<dbReference type="SUPFAM" id="SSF81324">
    <property type="entry name" value="Voltage-gated potassium channels"/>
    <property type="match status" value="2"/>
</dbReference>
<dbReference type="Gene3D" id="1.10.287.70">
    <property type="match status" value="2"/>
</dbReference>
<evidence type="ECO:0000313" key="17">
    <source>
        <dbReference type="Proteomes" id="UP000283509"/>
    </source>
</evidence>
<dbReference type="PANTHER" id="PTHR45628">
    <property type="entry name" value="VOLTAGE-DEPENDENT CALCIUM CHANNEL TYPE A SUBUNIT ALPHA-1"/>
    <property type="match status" value="1"/>
</dbReference>
<dbReference type="GO" id="GO:0007268">
    <property type="term" value="P:chemical synaptic transmission"/>
    <property type="evidence" value="ECO:0007669"/>
    <property type="project" value="TreeGrafter"/>
</dbReference>
<evidence type="ECO:0000256" key="5">
    <source>
        <dbReference type="ARBA" id="ARBA00022692"/>
    </source>
</evidence>
<dbReference type="Gene3D" id="1.20.120.350">
    <property type="entry name" value="Voltage-gated potassium channels. Chain C"/>
    <property type="match status" value="1"/>
</dbReference>
<sequence length="565" mass="65776">MHTHTLHGAHSFWWHCHKFLTGHEVTQRREQGQVRRPSLQLKGSSTGQNLSTIKSLRVLRVLRPLKTIKRVPKLKAVFDCVVNSLKNVFNILIVYILFQFIFAVIAVQLFNGKFFYCTDESVHTRDECQGEYFVFEGYDRPPEVRPRKWNQQSFHYDNVMAAMLTLFAVQTGEGWPQVLQNSMAATYEDHGPQPQVAVEMSLFYIVYFIVFPFFFVNIFVALIIITFQEQGEAELQDGELDKNQKSCIDFAIQAKPLERYMPKDRSSVKYKIWRVVVSTPFEYFIMLLIVFNTLLLMMKYYQAGNLYMDILGYLNNVFTVFFLLECVLKIIAYGCRNFFKDPWHTFDFITVIGSIIDALVVEFGENFINVGFLRLFRAARLIKLLRQGYTIRILLWTFVQSFKALPYVCLLIAMLFFIYAIIGMQVFGNMKFDPDTDLNRHNNFQSFFAALLLLFRCATGEAWQSIMLSCIKGRPCDPDALKNNSMKTCGSNVAYMYFVTFIFLCSFLMLNLFVAVIMDNFDYLTRDSSILGAHHLDEYIRIWAEYDPNASNSRNFTYLSFTVAT</sequence>
<dbReference type="GO" id="GO:0008331">
    <property type="term" value="F:high voltage-gated calcium channel activity"/>
    <property type="evidence" value="ECO:0007669"/>
    <property type="project" value="TreeGrafter"/>
</dbReference>
<evidence type="ECO:0000256" key="8">
    <source>
        <dbReference type="ARBA" id="ARBA00022882"/>
    </source>
</evidence>
<feature type="transmembrane region" description="Helical" evidence="14">
    <location>
        <begin position="272"/>
        <end position="298"/>
    </location>
</feature>
<reference evidence="16 17" key="1">
    <citation type="submission" date="2018-04" db="EMBL/GenBank/DDBJ databases">
        <authorList>
            <person name="Zhang X."/>
            <person name="Yuan J."/>
            <person name="Li F."/>
            <person name="Xiang J."/>
        </authorList>
    </citation>
    <scope>NUCLEOTIDE SEQUENCE [LARGE SCALE GENOMIC DNA]</scope>
    <source>
        <tissue evidence="16">Muscle</tissue>
    </source>
</reference>
<keyword evidence="13" id="KW-0407">Ion channel</keyword>
<keyword evidence="10" id="KW-0406">Ion transport</keyword>
<evidence type="ECO:0000256" key="12">
    <source>
        <dbReference type="ARBA" id="ARBA00023180"/>
    </source>
</evidence>
<evidence type="ECO:0000259" key="15">
    <source>
        <dbReference type="Pfam" id="PF00520"/>
    </source>
</evidence>
<dbReference type="GO" id="GO:0045202">
    <property type="term" value="C:synapse"/>
    <property type="evidence" value="ECO:0007669"/>
    <property type="project" value="GOC"/>
</dbReference>
<keyword evidence="8" id="KW-0851">Voltage-gated channel</keyword>
<comment type="subcellular location">
    <subcellularLocation>
        <location evidence="1">Membrane</location>
        <topology evidence="1">Multi-pass membrane protein</topology>
    </subcellularLocation>
</comment>
<keyword evidence="3" id="KW-0109">Calcium transport</keyword>
<keyword evidence="7" id="KW-0106">Calcium</keyword>
<dbReference type="InterPro" id="IPR005821">
    <property type="entry name" value="Ion_trans_dom"/>
</dbReference>
<evidence type="ECO:0000256" key="2">
    <source>
        <dbReference type="ARBA" id="ARBA00022448"/>
    </source>
</evidence>
<name>A0A423TUM4_PENVA</name>
<proteinExistence type="predicted"/>
<dbReference type="Pfam" id="PF00520">
    <property type="entry name" value="Ion_trans"/>
    <property type="match status" value="2"/>
</dbReference>
<feature type="transmembrane region" description="Helical" evidence="14">
    <location>
        <begin position="202"/>
        <end position="227"/>
    </location>
</feature>
<evidence type="ECO:0000256" key="10">
    <source>
        <dbReference type="ARBA" id="ARBA00023065"/>
    </source>
</evidence>
<evidence type="ECO:0000313" key="16">
    <source>
        <dbReference type="EMBL" id="ROT80158.1"/>
    </source>
</evidence>
<dbReference type="OrthoDB" id="431720at2759"/>
<evidence type="ECO:0000256" key="14">
    <source>
        <dbReference type="SAM" id="Phobius"/>
    </source>
</evidence>
<dbReference type="InterPro" id="IPR027359">
    <property type="entry name" value="Volt_channel_dom_sf"/>
</dbReference>
<keyword evidence="11 14" id="KW-0472">Membrane</keyword>
<evidence type="ECO:0000256" key="13">
    <source>
        <dbReference type="ARBA" id="ARBA00023303"/>
    </source>
</evidence>
<dbReference type="Gene3D" id="1.10.238.10">
    <property type="entry name" value="EF-hand"/>
    <property type="match status" value="1"/>
</dbReference>
<dbReference type="GO" id="GO:0098703">
    <property type="term" value="P:calcium ion import across plasma membrane"/>
    <property type="evidence" value="ECO:0007669"/>
    <property type="project" value="TreeGrafter"/>
</dbReference>
<keyword evidence="9 14" id="KW-1133">Transmembrane helix</keyword>
<dbReference type="FunFam" id="1.20.120.350:FF:000013">
    <property type="entry name" value="Voltage-dependent N-type calcium channel subunit alpha"/>
    <property type="match status" value="1"/>
</dbReference>
<keyword evidence="2" id="KW-0813">Transport</keyword>
<protein>
    <submittedName>
        <fullName evidence="16">Voltage-dependent non-L-type calcium channel alpha-1 subunit</fullName>
    </submittedName>
</protein>
<feature type="transmembrane region" description="Helical" evidence="14">
    <location>
        <begin position="88"/>
        <end position="110"/>
    </location>
</feature>
<evidence type="ECO:0000256" key="4">
    <source>
        <dbReference type="ARBA" id="ARBA00022673"/>
    </source>
</evidence>
<dbReference type="PANTHER" id="PTHR45628:SF7">
    <property type="entry name" value="VOLTAGE-DEPENDENT CALCIUM CHANNEL TYPE A SUBUNIT ALPHA-1"/>
    <property type="match status" value="1"/>
</dbReference>
<dbReference type="Proteomes" id="UP000283509">
    <property type="component" value="Unassembled WGS sequence"/>
</dbReference>
<reference evidence="16 17" key="2">
    <citation type="submission" date="2019-01" db="EMBL/GenBank/DDBJ databases">
        <title>The decoding of complex shrimp genome reveals the adaptation for benthos swimmer, frequently molting mechanism and breeding impact on genome.</title>
        <authorList>
            <person name="Sun Y."/>
            <person name="Gao Y."/>
            <person name="Yu Y."/>
        </authorList>
    </citation>
    <scope>NUCLEOTIDE SEQUENCE [LARGE SCALE GENOMIC DNA]</scope>
    <source>
        <tissue evidence="16">Muscle</tissue>
    </source>
</reference>